<keyword evidence="2" id="KW-1185">Reference proteome</keyword>
<name>A0A0N7L3R6_PLAHL</name>
<dbReference type="AlphaFoldDB" id="A0A0N7L3R6"/>
<evidence type="ECO:0000313" key="2">
    <source>
        <dbReference type="Proteomes" id="UP000054928"/>
    </source>
</evidence>
<dbReference type="EMBL" id="CCYD01000207">
    <property type="protein sequence ID" value="CEG36619.1"/>
    <property type="molecule type" value="Genomic_DNA"/>
</dbReference>
<dbReference type="RefSeq" id="XP_024572988.1">
    <property type="nucleotide sequence ID" value="XM_024721853.1"/>
</dbReference>
<sequence>MDKTTKPLKHWRRFAYVASVTQTDAIACVPRLDLLHGGFTRDIQRIVLTVTGPSAQVATEVLP</sequence>
<reference evidence="2" key="1">
    <citation type="submission" date="2014-09" db="EMBL/GenBank/DDBJ databases">
        <authorList>
            <person name="Sharma Rahul"/>
            <person name="Thines Marco"/>
        </authorList>
    </citation>
    <scope>NUCLEOTIDE SEQUENCE [LARGE SCALE GENOMIC DNA]</scope>
</reference>
<accession>A0A0N7L3R6</accession>
<dbReference type="Proteomes" id="UP000054928">
    <property type="component" value="Unassembled WGS sequence"/>
</dbReference>
<dbReference type="GeneID" id="36398218"/>
<organism evidence="1 2">
    <name type="scientific">Plasmopara halstedii</name>
    <name type="common">Downy mildew of sunflower</name>
    <dbReference type="NCBI Taxonomy" id="4781"/>
    <lineage>
        <taxon>Eukaryota</taxon>
        <taxon>Sar</taxon>
        <taxon>Stramenopiles</taxon>
        <taxon>Oomycota</taxon>
        <taxon>Peronosporomycetes</taxon>
        <taxon>Peronosporales</taxon>
        <taxon>Peronosporaceae</taxon>
        <taxon>Plasmopara</taxon>
    </lineage>
</organism>
<proteinExistence type="predicted"/>
<protein>
    <submittedName>
        <fullName evidence="1">Uncharacterized protein</fullName>
    </submittedName>
</protein>
<evidence type="ECO:0000313" key="1">
    <source>
        <dbReference type="EMBL" id="CEG36619.1"/>
    </source>
</evidence>